<dbReference type="PANTHER" id="PTHR48079:SF6">
    <property type="entry name" value="NAD(P)-BINDING DOMAIN-CONTAINING PROTEIN-RELATED"/>
    <property type="match status" value="1"/>
</dbReference>
<sequence>MELLILGGTRFLGYAVATAARDRGHDVTCLARGSGPVPDGVRLVLADRDDDGALAPVSDRPWDAVVDLATLPGHVRRAVRDLHTSHRVQVSTANVYARADTPEQDEQAPVVDPLEADVMSGMEEYGAAKVACEVAVRRAPGTSTVVRAGLIGGPGDASGRTGYYPWRFAHPTGPDVLVPDDPELPVSLIDVDDLAAWIVLAAERRVDGTFNATGPTTSLGAVVDAARRVAGSGAEARPVALDVLAREGVNQWMGPRSLPLWIAEPTMRWFSTLDTSAARREGLVTRPLEETLARALAYEETRDEARPRACGLTDEEERALRSALAGE</sequence>
<dbReference type="InterPro" id="IPR036291">
    <property type="entry name" value="NAD(P)-bd_dom_sf"/>
</dbReference>
<dbReference type="SUPFAM" id="SSF51735">
    <property type="entry name" value="NAD(P)-binding Rossmann-fold domains"/>
    <property type="match status" value="1"/>
</dbReference>
<evidence type="ECO:0000313" key="3">
    <source>
        <dbReference type="Proteomes" id="UP000605670"/>
    </source>
</evidence>
<dbReference type="RefSeq" id="WP_188430424.1">
    <property type="nucleotide sequence ID" value="NZ_BAABKH010000003.1"/>
</dbReference>
<evidence type="ECO:0000259" key="1">
    <source>
        <dbReference type="Pfam" id="PF01370"/>
    </source>
</evidence>
<dbReference type="Pfam" id="PF01370">
    <property type="entry name" value="Epimerase"/>
    <property type="match status" value="1"/>
</dbReference>
<protein>
    <submittedName>
        <fullName evidence="2">Reductase</fullName>
    </submittedName>
</protein>
<reference evidence="2" key="1">
    <citation type="journal article" date="2014" name="Int. J. Syst. Evol. Microbiol.">
        <title>Complete genome sequence of Corynebacterium casei LMG S-19264T (=DSM 44701T), isolated from a smear-ripened cheese.</title>
        <authorList>
            <consortium name="US DOE Joint Genome Institute (JGI-PGF)"/>
            <person name="Walter F."/>
            <person name="Albersmeier A."/>
            <person name="Kalinowski J."/>
            <person name="Ruckert C."/>
        </authorList>
    </citation>
    <scope>NUCLEOTIDE SEQUENCE</scope>
    <source>
        <strain evidence="2">CGMCC 1.12160</strain>
    </source>
</reference>
<dbReference type="AlphaFoldDB" id="A0A917F837"/>
<organism evidence="2 3">
    <name type="scientific">Ornithinimicrobium tianjinense</name>
    <dbReference type="NCBI Taxonomy" id="1195761"/>
    <lineage>
        <taxon>Bacteria</taxon>
        <taxon>Bacillati</taxon>
        <taxon>Actinomycetota</taxon>
        <taxon>Actinomycetes</taxon>
        <taxon>Micrococcales</taxon>
        <taxon>Ornithinimicrobiaceae</taxon>
        <taxon>Ornithinimicrobium</taxon>
    </lineage>
</organism>
<name>A0A917F837_9MICO</name>
<comment type="caution">
    <text evidence="2">The sequence shown here is derived from an EMBL/GenBank/DDBJ whole genome shotgun (WGS) entry which is preliminary data.</text>
</comment>
<evidence type="ECO:0000313" key="2">
    <source>
        <dbReference type="EMBL" id="GGF52399.1"/>
    </source>
</evidence>
<dbReference type="GO" id="GO:0005737">
    <property type="term" value="C:cytoplasm"/>
    <property type="evidence" value="ECO:0007669"/>
    <property type="project" value="TreeGrafter"/>
</dbReference>
<dbReference type="PANTHER" id="PTHR48079">
    <property type="entry name" value="PROTEIN YEEZ"/>
    <property type="match status" value="1"/>
</dbReference>
<gene>
    <name evidence="2" type="ORF">GCM10011366_20280</name>
</gene>
<dbReference type="Proteomes" id="UP000605670">
    <property type="component" value="Unassembled WGS sequence"/>
</dbReference>
<dbReference type="InterPro" id="IPR051783">
    <property type="entry name" value="NAD(P)-dependent_oxidoreduct"/>
</dbReference>
<proteinExistence type="predicted"/>
<accession>A0A917F837</accession>
<reference evidence="2" key="2">
    <citation type="submission" date="2020-09" db="EMBL/GenBank/DDBJ databases">
        <authorList>
            <person name="Sun Q."/>
            <person name="Zhou Y."/>
        </authorList>
    </citation>
    <scope>NUCLEOTIDE SEQUENCE</scope>
    <source>
        <strain evidence="2">CGMCC 1.12160</strain>
    </source>
</reference>
<dbReference type="GO" id="GO:0004029">
    <property type="term" value="F:aldehyde dehydrogenase (NAD+) activity"/>
    <property type="evidence" value="ECO:0007669"/>
    <property type="project" value="TreeGrafter"/>
</dbReference>
<dbReference type="EMBL" id="BMEM01000003">
    <property type="protein sequence ID" value="GGF52399.1"/>
    <property type="molecule type" value="Genomic_DNA"/>
</dbReference>
<dbReference type="InterPro" id="IPR001509">
    <property type="entry name" value="Epimerase_deHydtase"/>
</dbReference>
<keyword evidence="3" id="KW-1185">Reference proteome</keyword>
<dbReference type="Gene3D" id="3.40.50.720">
    <property type="entry name" value="NAD(P)-binding Rossmann-like Domain"/>
    <property type="match status" value="1"/>
</dbReference>
<feature type="domain" description="NAD-dependent epimerase/dehydratase" evidence="1">
    <location>
        <begin position="4"/>
        <end position="81"/>
    </location>
</feature>